<keyword evidence="1" id="KW-0408">Iron</keyword>
<dbReference type="Pfam" id="PF04023">
    <property type="entry name" value="FeoA"/>
    <property type="match status" value="1"/>
</dbReference>
<evidence type="ECO:0000313" key="3">
    <source>
        <dbReference type="EMBL" id="HCT58695.1"/>
    </source>
</evidence>
<evidence type="ECO:0000313" key="4">
    <source>
        <dbReference type="Proteomes" id="UP000264071"/>
    </source>
</evidence>
<dbReference type="GO" id="GO:0046914">
    <property type="term" value="F:transition metal ion binding"/>
    <property type="evidence" value="ECO:0007669"/>
    <property type="project" value="InterPro"/>
</dbReference>
<organism evidence="3 4">
    <name type="scientific">Gemmatimonas aurantiaca</name>
    <dbReference type="NCBI Taxonomy" id="173480"/>
    <lineage>
        <taxon>Bacteria</taxon>
        <taxon>Pseudomonadati</taxon>
        <taxon>Gemmatimonadota</taxon>
        <taxon>Gemmatimonadia</taxon>
        <taxon>Gemmatimonadales</taxon>
        <taxon>Gemmatimonadaceae</taxon>
        <taxon>Gemmatimonas</taxon>
    </lineage>
</organism>
<gene>
    <name evidence="3" type="ORF">DGD08_15930</name>
</gene>
<dbReference type="SUPFAM" id="SSF50037">
    <property type="entry name" value="C-terminal domain of transcriptional repressors"/>
    <property type="match status" value="1"/>
</dbReference>
<name>A0A3D4VC77_9BACT</name>
<dbReference type="InterPro" id="IPR007167">
    <property type="entry name" value="Fe-transptr_FeoA-like"/>
</dbReference>
<reference evidence="3 4" key="1">
    <citation type="journal article" date="2018" name="Nat. Biotechnol.">
        <title>A standardized bacterial taxonomy based on genome phylogeny substantially revises the tree of life.</title>
        <authorList>
            <person name="Parks D.H."/>
            <person name="Chuvochina M."/>
            <person name="Waite D.W."/>
            <person name="Rinke C."/>
            <person name="Skarshewski A."/>
            <person name="Chaumeil P.A."/>
            <person name="Hugenholtz P."/>
        </authorList>
    </citation>
    <scope>NUCLEOTIDE SEQUENCE [LARGE SCALE GENOMIC DNA]</scope>
    <source>
        <strain evidence="3">UBA8844</strain>
    </source>
</reference>
<evidence type="ECO:0000259" key="2">
    <source>
        <dbReference type="SMART" id="SM00899"/>
    </source>
</evidence>
<dbReference type="AlphaFoldDB" id="A0A3D4VC77"/>
<dbReference type="InterPro" id="IPR008988">
    <property type="entry name" value="Transcriptional_repressor_C"/>
</dbReference>
<protein>
    <submittedName>
        <fullName evidence="3">Ferrous iron transport protein A</fullName>
    </submittedName>
</protein>
<dbReference type="Gene3D" id="2.30.30.90">
    <property type="match status" value="1"/>
</dbReference>
<dbReference type="Proteomes" id="UP000264071">
    <property type="component" value="Unassembled WGS sequence"/>
</dbReference>
<evidence type="ECO:0000256" key="1">
    <source>
        <dbReference type="ARBA" id="ARBA00023004"/>
    </source>
</evidence>
<comment type="caution">
    <text evidence="3">The sequence shown here is derived from an EMBL/GenBank/DDBJ whole genome shotgun (WGS) entry which is preliminary data.</text>
</comment>
<proteinExistence type="predicted"/>
<sequence length="98" mass="9955">MATLSLPTLQVADTTTASSAPRVTRALNSCGAGTRVTVVDIDCAGDEACRLRALGLCEGTAVNVIDARDAMLLEVRGTRLALGAALTAGITVQLVARA</sequence>
<dbReference type="InterPro" id="IPR038157">
    <property type="entry name" value="FeoA_core_dom"/>
</dbReference>
<feature type="domain" description="Ferrous iron transporter FeoA-like" evidence="2">
    <location>
        <begin position="25"/>
        <end position="94"/>
    </location>
</feature>
<dbReference type="SMART" id="SM00899">
    <property type="entry name" value="FeoA"/>
    <property type="match status" value="1"/>
</dbReference>
<accession>A0A3D4VC77</accession>
<dbReference type="EMBL" id="DPIY01000011">
    <property type="protein sequence ID" value="HCT58695.1"/>
    <property type="molecule type" value="Genomic_DNA"/>
</dbReference>